<evidence type="ECO:0000256" key="4">
    <source>
        <dbReference type="ARBA" id="ARBA00022540"/>
    </source>
</evidence>
<dbReference type="PANTHER" id="PTHR45989:SF1">
    <property type="entry name" value="TRANSLATION INITIATION FACTOR EIF-2B SUBUNIT GAMMA"/>
    <property type="match status" value="1"/>
</dbReference>
<gene>
    <name evidence="9" type="ORF">CTEN210_17172</name>
</gene>
<evidence type="ECO:0000256" key="3">
    <source>
        <dbReference type="ARBA" id="ARBA00022490"/>
    </source>
</evidence>
<dbReference type="GO" id="GO:0005085">
    <property type="term" value="F:guanyl-nucleotide exchange factor activity"/>
    <property type="evidence" value="ECO:0007669"/>
    <property type="project" value="TreeGrafter"/>
</dbReference>
<dbReference type="SUPFAM" id="SSF53448">
    <property type="entry name" value="Nucleotide-diphospho-sugar transferases"/>
    <property type="match status" value="1"/>
</dbReference>
<sequence>MSEVEFTGVILASTCGARLFPITNNTKSKATDALDVDVETSDAASDEFMPKHLLPLAGRPLIHHLLQHCRGIGMEKIIVVISADDDKTKSSLMQLGCKISNEIDESTFELDFGLTRIYLMRLPAGETGGSAEAMRCVIGKNLISPKSHVMVLPGDLVLYGQLVSSDNKADEASGTSNSKLAVDALGSLADVHRREYRHGLEKGVPLAMSLILSDVGEEDENGVPLKESAKAKKGGISREEQEIEFIGIATIKNDHSPPTNRIILKEPKLNVEEDVHNTGSTPKLYIPKARMHSPMNQMLIKTTWSDLHVFCFSPWALKLLLVNKKMKDLGKEFVPFLVSRQFRGVKSSFGLGSKKGSVTDEDTDAVEALIETMNELKLDEACRRLSMTDHGIDREFDDDDKEDYPFLVSAQILSRKHSKLSLRSSTLTSYAYACREVITNAIAASKAVDESKIKKGKRDFCSLYLPENTQIDAKNNSIILPESTLGEKVVVKSSTIGKGVSIGGRCRLNNVIIHDNVQIGENCVLQNTTISEGCIIGDNCNLNNCQLRTKTSIPTGTKSKGESF</sequence>
<evidence type="ECO:0000256" key="6">
    <source>
        <dbReference type="ARBA" id="ARBA00044196"/>
    </source>
</evidence>
<evidence type="ECO:0000256" key="1">
    <source>
        <dbReference type="ARBA" id="ARBA00004514"/>
    </source>
</evidence>
<keyword evidence="3" id="KW-0963">Cytoplasm</keyword>
<evidence type="ECO:0000256" key="2">
    <source>
        <dbReference type="ARBA" id="ARBA00007878"/>
    </source>
</evidence>
<dbReference type="GO" id="GO:0005851">
    <property type="term" value="C:eukaryotic translation initiation factor 2B complex"/>
    <property type="evidence" value="ECO:0007669"/>
    <property type="project" value="TreeGrafter"/>
</dbReference>
<dbReference type="GO" id="GO:0003743">
    <property type="term" value="F:translation initiation factor activity"/>
    <property type="evidence" value="ECO:0007669"/>
    <property type="project" value="UniProtKB-KW"/>
</dbReference>
<dbReference type="InterPro" id="IPR051960">
    <property type="entry name" value="eIF2B_gamma"/>
</dbReference>
<dbReference type="GO" id="GO:0005829">
    <property type="term" value="C:cytosol"/>
    <property type="evidence" value="ECO:0007669"/>
    <property type="project" value="UniProtKB-SubCell"/>
</dbReference>
<dbReference type="GO" id="GO:0002183">
    <property type="term" value="P:cytoplasmic translational initiation"/>
    <property type="evidence" value="ECO:0007669"/>
    <property type="project" value="TreeGrafter"/>
</dbReference>
<organism evidence="9 10">
    <name type="scientific">Chaetoceros tenuissimus</name>
    <dbReference type="NCBI Taxonomy" id="426638"/>
    <lineage>
        <taxon>Eukaryota</taxon>
        <taxon>Sar</taxon>
        <taxon>Stramenopiles</taxon>
        <taxon>Ochrophyta</taxon>
        <taxon>Bacillariophyta</taxon>
        <taxon>Coscinodiscophyceae</taxon>
        <taxon>Chaetocerotophycidae</taxon>
        <taxon>Chaetocerotales</taxon>
        <taxon>Chaetocerotaceae</taxon>
        <taxon>Chaetoceros</taxon>
    </lineage>
</organism>
<name>A0AAD3DCC9_9STRA</name>
<dbReference type="InterPro" id="IPR003329">
    <property type="entry name" value="Cytidylyl_trans"/>
</dbReference>
<accession>A0AAD3DCC9</accession>
<evidence type="ECO:0000313" key="10">
    <source>
        <dbReference type="Proteomes" id="UP001054902"/>
    </source>
</evidence>
<reference evidence="9 10" key="1">
    <citation type="journal article" date="2021" name="Sci. Rep.">
        <title>The genome of the diatom Chaetoceros tenuissimus carries an ancient integrated fragment of an extant virus.</title>
        <authorList>
            <person name="Hongo Y."/>
            <person name="Kimura K."/>
            <person name="Takaki Y."/>
            <person name="Yoshida Y."/>
            <person name="Baba S."/>
            <person name="Kobayashi G."/>
            <person name="Nagasaki K."/>
            <person name="Hano T."/>
            <person name="Tomaru Y."/>
        </authorList>
    </citation>
    <scope>NUCLEOTIDE SEQUENCE [LARGE SCALE GENOMIC DNA]</scope>
    <source>
        <strain evidence="9 10">NIES-3715</strain>
    </source>
</reference>
<proteinExistence type="inferred from homology"/>
<evidence type="ECO:0000313" key="9">
    <source>
        <dbReference type="EMBL" id="GFH60696.1"/>
    </source>
</evidence>
<dbReference type="SUPFAM" id="SSF51161">
    <property type="entry name" value="Trimeric LpxA-like enzymes"/>
    <property type="match status" value="1"/>
</dbReference>
<comment type="subcellular location">
    <subcellularLocation>
        <location evidence="1">Cytoplasm</location>
        <location evidence="1">Cytosol</location>
    </subcellularLocation>
</comment>
<dbReference type="InterPro" id="IPR029044">
    <property type="entry name" value="Nucleotide-diphossugar_trans"/>
</dbReference>
<dbReference type="AlphaFoldDB" id="A0AAD3DCC9"/>
<evidence type="ECO:0000256" key="8">
    <source>
        <dbReference type="ARBA" id="ARBA00046432"/>
    </source>
</evidence>
<dbReference type="InterPro" id="IPR011004">
    <property type="entry name" value="Trimer_LpxA-like_sf"/>
</dbReference>
<dbReference type="Pfam" id="PF02348">
    <property type="entry name" value="CTP_transf_3"/>
    <property type="match status" value="1"/>
</dbReference>
<dbReference type="PANTHER" id="PTHR45989">
    <property type="entry name" value="TRANSLATION INITIATION FACTOR EIF-2B SUBUNIT GAMMA"/>
    <property type="match status" value="1"/>
</dbReference>
<comment type="caution">
    <text evidence="9">The sequence shown here is derived from an EMBL/GenBank/DDBJ whole genome shotgun (WGS) entry which is preliminary data.</text>
</comment>
<comment type="subunit">
    <text evidence="8">Component of the translation initiation factor 2B (eIF2B) complex which is a heterodecamer of two sets of five different subunits: alpha, beta, gamma, delta and epsilon. Subunits alpha, beta and delta comprise a regulatory subcomplex and subunits epsilon and gamma comprise a catalytic subcomplex. Within the complex, the hexameric regulatory complex resides at the center, with the two heterodimeric catalytic subcomplexes bound on opposite sides.</text>
</comment>
<dbReference type="Gene3D" id="2.160.10.10">
    <property type="entry name" value="Hexapeptide repeat proteins"/>
    <property type="match status" value="1"/>
</dbReference>
<evidence type="ECO:0000256" key="5">
    <source>
        <dbReference type="ARBA" id="ARBA00022917"/>
    </source>
</evidence>
<dbReference type="Gene3D" id="3.90.550.10">
    <property type="entry name" value="Spore Coat Polysaccharide Biosynthesis Protein SpsA, Chain A"/>
    <property type="match status" value="1"/>
</dbReference>
<keyword evidence="4" id="KW-0396">Initiation factor</keyword>
<dbReference type="Proteomes" id="UP001054902">
    <property type="component" value="Unassembled WGS sequence"/>
</dbReference>
<evidence type="ECO:0000256" key="7">
    <source>
        <dbReference type="ARBA" id="ARBA00044229"/>
    </source>
</evidence>
<protein>
    <recommendedName>
        <fullName evidence="6">Translation initiation factor eIF2B subunit gamma</fullName>
    </recommendedName>
    <alternativeName>
        <fullName evidence="7">eIF2B GDP-GTP exchange factor subunit gamma</fullName>
    </alternativeName>
</protein>
<keyword evidence="5" id="KW-0648">Protein biosynthesis</keyword>
<dbReference type="EMBL" id="BLLK01000069">
    <property type="protein sequence ID" value="GFH60696.1"/>
    <property type="molecule type" value="Genomic_DNA"/>
</dbReference>
<keyword evidence="10" id="KW-1185">Reference proteome</keyword>
<comment type="similarity">
    <text evidence="2">Belongs to the eIF-2B gamma/epsilon subunits family.</text>
</comment>